<reference evidence="2 3" key="1">
    <citation type="journal article" date="2021" name="Nat. Commun.">
        <title>Genetic determinants of endophytism in the Arabidopsis root mycobiome.</title>
        <authorList>
            <person name="Mesny F."/>
            <person name="Miyauchi S."/>
            <person name="Thiergart T."/>
            <person name="Pickel B."/>
            <person name="Atanasova L."/>
            <person name="Karlsson M."/>
            <person name="Huettel B."/>
            <person name="Barry K.W."/>
            <person name="Haridas S."/>
            <person name="Chen C."/>
            <person name="Bauer D."/>
            <person name="Andreopoulos W."/>
            <person name="Pangilinan J."/>
            <person name="LaButti K."/>
            <person name="Riley R."/>
            <person name="Lipzen A."/>
            <person name="Clum A."/>
            <person name="Drula E."/>
            <person name="Henrissat B."/>
            <person name="Kohler A."/>
            <person name="Grigoriev I.V."/>
            <person name="Martin F.M."/>
            <person name="Hacquard S."/>
        </authorList>
    </citation>
    <scope>NUCLEOTIDE SEQUENCE [LARGE SCALE GENOMIC DNA]</scope>
    <source>
        <strain evidence="2 3">MPI-SDFR-AT-0080</strain>
    </source>
</reference>
<feature type="compositionally biased region" description="Pro residues" evidence="1">
    <location>
        <begin position="117"/>
        <end position="132"/>
    </location>
</feature>
<evidence type="ECO:0000313" key="2">
    <source>
        <dbReference type="EMBL" id="KAH7030530.1"/>
    </source>
</evidence>
<proteinExistence type="predicted"/>
<keyword evidence="3" id="KW-1185">Reference proteome</keyword>
<sequence length="305" mass="31844">MQPSPPLRNEIAANQRIRWRRCRRALHAVCEPRGRGRPPISRHELESAGSLGICKSAVVAASREPLPGDGGAETGHGHCAAGAFVRIASSAFCSRFCVAPGTRSVLGGLSASLPGHPSSPPHCTPKPPPLPGPRLGRERGRIPSPPESGGTAACQTPPNAPLHTLRWRGPTSPLFAHQTPIHAVPAASALCGCVLSFAAAMLPLAGRARSGAAHKSQWREQGNAHSPRATGPRPAVTAVSKKSASPASNVSLLPSPTSPRPIQKNFPNLPWHFAQAAFGNRGRAKEGSCVDQDLSSGVQANARLR</sequence>
<gene>
    <name evidence="2" type="ORF">B0J12DRAFT_318586</name>
</gene>
<protein>
    <submittedName>
        <fullName evidence="2">Uncharacterized protein</fullName>
    </submittedName>
</protein>
<organism evidence="2 3">
    <name type="scientific">Macrophomina phaseolina</name>
    <dbReference type="NCBI Taxonomy" id="35725"/>
    <lineage>
        <taxon>Eukaryota</taxon>
        <taxon>Fungi</taxon>
        <taxon>Dikarya</taxon>
        <taxon>Ascomycota</taxon>
        <taxon>Pezizomycotina</taxon>
        <taxon>Dothideomycetes</taxon>
        <taxon>Dothideomycetes incertae sedis</taxon>
        <taxon>Botryosphaeriales</taxon>
        <taxon>Botryosphaeriaceae</taxon>
        <taxon>Macrophomina</taxon>
    </lineage>
</organism>
<feature type="region of interest" description="Disordered" evidence="1">
    <location>
        <begin position="110"/>
        <end position="166"/>
    </location>
</feature>
<feature type="region of interest" description="Disordered" evidence="1">
    <location>
        <begin position="213"/>
        <end position="266"/>
    </location>
</feature>
<comment type="caution">
    <text evidence="2">The sequence shown here is derived from an EMBL/GenBank/DDBJ whole genome shotgun (WGS) entry which is preliminary data.</text>
</comment>
<accession>A0ABQ8FWC8</accession>
<feature type="compositionally biased region" description="Polar residues" evidence="1">
    <location>
        <begin position="240"/>
        <end position="255"/>
    </location>
</feature>
<name>A0ABQ8FWC8_9PEZI</name>
<evidence type="ECO:0000256" key="1">
    <source>
        <dbReference type="SAM" id="MobiDB-lite"/>
    </source>
</evidence>
<dbReference type="EMBL" id="JAGTJR010000044">
    <property type="protein sequence ID" value="KAH7030530.1"/>
    <property type="molecule type" value="Genomic_DNA"/>
</dbReference>
<evidence type="ECO:0000313" key="3">
    <source>
        <dbReference type="Proteomes" id="UP000774617"/>
    </source>
</evidence>
<dbReference type="Proteomes" id="UP000774617">
    <property type="component" value="Unassembled WGS sequence"/>
</dbReference>